<evidence type="ECO:0000256" key="4">
    <source>
        <dbReference type="RuleBase" id="RU000628"/>
    </source>
</evidence>
<organism evidence="8 9">
    <name type="scientific">Penstemon smallii</name>
    <dbReference type="NCBI Taxonomy" id="265156"/>
    <lineage>
        <taxon>Eukaryota</taxon>
        <taxon>Viridiplantae</taxon>
        <taxon>Streptophyta</taxon>
        <taxon>Embryophyta</taxon>
        <taxon>Tracheophyta</taxon>
        <taxon>Spermatophyta</taxon>
        <taxon>Magnoliopsida</taxon>
        <taxon>eudicotyledons</taxon>
        <taxon>Gunneridae</taxon>
        <taxon>Pentapetalae</taxon>
        <taxon>asterids</taxon>
        <taxon>lamiids</taxon>
        <taxon>Lamiales</taxon>
        <taxon>Plantaginaceae</taxon>
        <taxon>Cheloneae</taxon>
        <taxon>Penstemon</taxon>
    </lineage>
</organism>
<evidence type="ECO:0000313" key="8">
    <source>
        <dbReference type="EMBL" id="KAL3839949.1"/>
    </source>
</evidence>
<evidence type="ECO:0000313" key="9">
    <source>
        <dbReference type="Proteomes" id="UP001634393"/>
    </source>
</evidence>
<dbReference type="Pfam" id="PF00234">
    <property type="entry name" value="Tryp_alpha_amyl"/>
    <property type="match status" value="1"/>
</dbReference>
<protein>
    <recommendedName>
        <fullName evidence="4">Non-specific lipid-transfer protein</fullName>
    </recommendedName>
</protein>
<reference evidence="8 9" key="1">
    <citation type="submission" date="2024-12" db="EMBL/GenBank/DDBJ databases">
        <title>The unique morphological basis and parallel evolutionary history of personate flowers in Penstemon.</title>
        <authorList>
            <person name="Depatie T.H."/>
            <person name="Wessinger C.A."/>
        </authorList>
    </citation>
    <scope>NUCLEOTIDE SEQUENCE [LARGE SCALE GENOMIC DNA]</scope>
    <source>
        <strain evidence="8">WTNN_2</strain>
        <tissue evidence="8">Leaf</tissue>
    </source>
</reference>
<feature type="transmembrane region" description="Helical" evidence="5">
    <location>
        <begin position="117"/>
        <end position="140"/>
    </location>
</feature>
<dbReference type="InterPro" id="IPR000528">
    <property type="entry name" value="Plant_nsLTP"/>
</dbReference>
<dbReference type="PRINTS" id="PR00382">
    <property type="entry name" value="LIPIDTRNSFER"/>
</dbReference>
<evidence type="ECO:0000256" key="5">
    <source>
        <dbReference type="SAM" id="Phobius"/>
    </source>
</evidence>
<dbReference type="Gene3D" id="1.10.110.10">
    <property type="entry name" value="Plant lipid-transfer and hydrophobic proteins"/>
    <property type="match status" value="1"/>
</dbReference>
<keyword evidence="5" id="KW-0472">Membrane</keyword>
<evidence type="ECO:0000256" key="6">
    <source>
        <dbReference type="SAM" id="SignalP"/>
    </source>
</evidence>
<comment type="function">
    <text evidence="4">Plant non-specific lipid-transfer proteins transfer phospholipids as well as galactolipids across membranes. May play a role in wax or cutin deposition in the cell walls of expanding epidermal cells and certain secretory tissues.</text>
</comment>
<keyword evidence="5" id="KW-0812">Transmembrane</keyword>
<dbReference type="SUPFAM" id="SSF47699">
    <property type="entry name" value="Bifunctional inhibitor/lipid-transfer protein/seed storage 2S albumin"/>
    <property type="match status" value="1"/>
</dbReference>
<evidence type="ECO:0000259" key="7">
    <source>
        <dbReference type="SMART" id="SM00499"/>
    </source>
</evidence>
<feature type="signal peptide" evidence="6">
    <location>
        <begin position="1"/>
        <end position="27"/>
    </location>
</feature>
<dbReference type="GO" id="GO:0008289">
    <property type="term" value="F:lipid binding"/>
    <property type="evidence" value="ECO:0007669"/>
    <property type="project" value="UniProtKB-KW"/>
</dbReference>
<keyword evidence="5" id="KW-1133">Transmembrane helix</keyword>
<keyword evidence="6" id="KW-0732">Signal</keyword>
<proteinExistence type="inferred from homology"/>
<dbReference type="CDD" id="cd01960">
    <property type="entry name" value="nsLTP1"/>
    <property type="match status" value="1"/>
</dbReference>
<dbReference type="PROSITE" id="PS00597">
    <property type="entry name" value="PLANT_LTP"/>
    <property type="match status" value="1"/>
</dbReference>
<dbReference type="Proteomes" id="UP001634393">
    <property type="component" value="Unassembled WGS sequence"/>
</dbReference>
<name>A0ABD3TS54_9LAMI</name>
<dbReference type="SMART" id="SM00499">
    <property type="entry name" value="AAI"/>
    <property type="match status" value="1"/>
</dbReference>
<feature type="domain" description="Bifunctional inhibitor/plant lipid transfer protein/seed storage helical" evidence="7">
    <location>
        <begin position="31"/>
        <end position="114"/>
    </location>
</feature>
<evidence type="ECO:0000256" key="3">
    <source>
        <dbReference type="ARBA" id="ARBA00023121"/>
    </source>
</evidence>
<comment type="similarity">
    <text evidence="1 4">Belongs to the plant LTP family.</text>
</comment>
<dbReference type="PANTHER" id="PTHR33076">
    <property type="entry name" value="NON-SPECIFIC LIPID-TRANSFER PROTEIN 2-RELATED"/>
    <property type="match status" value="1"/>
</dbReference>
<dbReference type="InterPro" id="IPR036312">
    <property type="entry name" value="Bifun_inhib/LTP/seed_sf"/>
</dbReference>
<evidence type="ECO:0000256" key="1">
    <source>
        <dbReference type="ARBA" id="ARBA00009748"/>
    </source>
</evidence>
<dbReference type="InterPro" id="IPR016140">
    <property type="entry name" value="Bifunc_inhib/LTP/seed_store"/>
</dbReference>
<accession>A0ABD3TS54</accession>
<keyword evidence="2 4" id="KW-0813">Transport</keyword>
<sequence length="149" mass="15818">MSRMIKSMCMFLIATVCLAVIAPRGDAAVGCGTVVSYMKPCIPYVTNRGPLGGCCDGVKGLYSAAKTTPDRQSVCGCLKSLSGSISGINYGKAAGLASQCGVSIPYKISPSTDCSNVVGFFFFFTIIIILLNNIKLYFLINIKYTNIII</sequence>
<dbReference type="EMBL" id="JBJXBP010000003">
    <property type="protein sequence ID" value="KAL3839949.1"/>
    <property type="molecule type" value="Genomic_DNA"/>
</dbReference>
<gene>
    <name evidence="8" type="ORF">ACJIZ3_024540</name>
</gene>
<dbReference type="AlphaFoldDB" id="A0ABD3TS54"/>
<keyword evidence="9" id="KW-1185">Reference proteome</keyword>
<evidence type="ECO:0000256" key="2">
    <source>
        <dbReference type="ARBA" id="ARBA00022448"/>
    </source>
</evidence>
<keyword evidence="3 4" id="KW-0446">Lipid-binding</keyword>
<comment type="caution">
    <text evidence="8">The sequence shown here is derived from an EMBL/GenBank/DDBJ whole genome shotgun (WGS) entry which is preliminary data.</text>
</comment>
<feature type="chain" id="PRO_5044796413" description="Non-specific lipid-transfer protein" evidence="6">
    <location>
        <begin position="28"/>
        <end position="149"/>
    </location>
</feature>